<keyword evidence="3" id="KW-1185">Reference proteome</keyword>
<dbReference type="EMBL" id="RJKX01000015">
    <property type="protein sequence ID" value="ROP83946.1"/>
    <property type="molecule type" value="Genomic_DNA"/>
</dbReference>
<dbReference type="PROSITE" id="PS50164">
    <property type="entry name" value="GIY_YIG"/>
    <property type="match status" value="1"/>
</dbReference>
<protein>
    <recommendedName>
        <fullName evidence="1">GIY-YIG domain-containing protein</fullName>
    </recommendedName>
</protein>
<reference evidence="2 3" key="1">
    <citation type="submission" date="2018-11" db="EMBL/GenBank/DDBJ databases">
        <title>Genomic Encyclopedia of Type Strains, Phase IV (KMG-IV): sequencing the most valuable type-strain genomes for metagenomic binning, comparative biology and taxonomic classification.</title>
        <authorList>
            <person name="Goeker M."/>
        </authorList>
    </citation>
    <scope>NUCLEOTIDE SEQUENCE [LARGE SCALE GENOMIC DNA]</scope>
    <source>
        <strain evidence="2 3">DSM 5900</strain>
    </source>
</reference>
<gene>
    <name evidence="2" type="ORF">EDC65_3288</name>
</gene>
<comment type="caution">
    <text evidence="2">The sequence shown here is derived from an EMBL/GenBank/DDBJ whole genome shotgun (WGS) entry which is preliminary data.</text>
</comment>
<dbReference type="Pfam" id="PF22945">
    <property type="entry name" value="LEM-3_GIY-YIG"/>
    <property type="match status" value="1"/>
</dbReference>
<dbReference type="Proteomes" id="UP000278222">
    <property type="component" value="Unassembled WGS sequence"/>
</dbReference>
<evidence type="ECO:0000259" key="1">
    <source>
        <dbReference type="PROSITE" id="PS50164"/>
    </source>
</evidence>
<accession>A0A3N1L0G0</accession>
<sequence length="282" mass="31130">MAVDNESQEFRGIAELDPADVFTDEISDRLGAYVYRLDDPRDGATFYVGKGRGNRVFQHQRMAAGGDPGLRYDRIRAIRAAGLEPRISIHRHGLSDETAHEVEAALIDAYGTGQLVNLVSGHGADRGMMGVLDIRAAYGATPADIRVPAILIKIEQQWHAGLTDDQLYERTRRYWACRPERRPVPPTHALAVARGVIREAYEIAYWEEYADTRQEVLDPSRVVVADRAAPVITARRGFIGKPVTNEVLRGALVGHSVRHVRFGSGNPIAYVGCGKPLAEARP</sequence>
<dbReference type="AlphaFoldDB" id="A0A3N1L0G0"/>
<evidence type="ECO:0000313" key="2">
    <source>
        <dbReference type="EMBL" id="ROP83946.1"/>
    </source>
</evidence>
<dbReference type="OrthoDB" id="67448at2"/>
<dbReference type="RefSeq" id="WP_142235838.1">
    <property type="nucleotide sequence ID" value="NZ_AP019700.1"/>
</dbReference>
<proteinExistence type="predicted"/>
<dbReference type="InterPro" id="IPR000305">
    <property type="entry name" value="GIY-YIG_endonuc"/>
</dbReference>
<feature type="domain" description="GIY-YIG" evidence="1">
    <location>
        <begin position="30"/>
        <end position="118"/>
    </location>
</feature>
<dbReference type="CDD" id="cd10440">
    <property type="entry name" value="GIY-YIG_COG3680"/>
    <property type="match status" value="1"/>
</dbReference>
<organism evidence="2 3">
    <name type="scientific">Stella humosa</name>
    <dbReference type="NCBI Taxonomy" id="94"/>
    <lineage>
        <taxon>Bacteria</taxon>
        <taxon>Pseudomonadati</taxon>
        <taxon>Pseudomonadota</taxon>
        <taxon>Alphaproteobacteria</taxon>
        <taxon>Rhodospirillales</taxon>
        <taxon>Stellaceae</taxon>
        <taxon>Stella</taxon>
    </lineage>
</organism>
<evidence type="ECO:0000313" key="3">
    <source>
        <dbReference type="Proteomes" id="UP000278222"/>
    </source>
</evidence>
<name>A0A3N1L0G0_9PROT</name>